<evidence type="ECO:0000259" key="6">
    <source>
        <dbReference type="Pfam" id="PF04542"/>
    </source>
</evidence>
<dbReference type="Pfam" id="PF04542">
    <property type="entry name" value="Sigma70_r2"/>
    <property type="match status" value="1"/>
</dbReference>
<dbReference type="PANTHER" id="PTHR43133:SF62">
    <property type="entry name" value="RNA POLYMERASE SIGMA FACTOR SIGZ"/>
    <property type="match status" value="1"/>
</dbReference>
<evidence type="ECO:0000256" key="2">
    <source>
        <dbReference type="ARBA" id="ARBA00023015"/>
    </source>
</evidence>
<comment type="caution">
    <text evidence="8">The sequence shown here is derived from an EMBL/GenBank/DDBJ whole genome shotgun (WGS) entry which is preliminary data.</text>
</comment>
<keyword evidence="5" id="KW-0804">Transcription</keyword>
<dbReference type="GO" id="GO:0003677">
    <property type="term" value="F:DNA binding"/>
    <property type="evidence" value="ECO:0007669"/>
    <property type="project" value="UniProtKB-KW"/>
</dbReference>
<evidence type="ECO:0000256" key="4">
    <source>
        <dbReference type="ARBA" id="ARBA00023125"/>
    </source>
</evidence>
<dbReference type="SUPFAM" id="SSF88946">
    <property type="entry name" value="Sigma2 domain of RNA polymerase sigma factors"/>
    <property type="match status" value="1"/>
</dbReference>
<feature type="domain" description="RNA polymerase sigma-70 region 2" evidence="6">
    <location>
        <begin position="40"/>
        <end position="104"/>
    </location>
</feature>
<accession>A0A317F086</accession>
<keyword evidence="2" id="KW-0805">Transcription regulation</keyword>
<keyword evidence="9" id="KW-1185">Reference proteome</keyword>
<dbReference type="InterPro" id="IPR007627">
    <property type="entry name" value="RNA_pol_sigma70_r2"/>
</dbReference>
<dbReference type="GO" id="GO:0006352">
    <property type="term" value="P:DNA-templated transcription initiation"/>
    <property type="evidence" value="ECO:0007669"/>
    <property type="project" value="InterPro"/>
</dbReference>
<dbReference type="Gene3D" id="1.10.10.10">
    <property type="entry name" value="Winged helix-like DNA-binding domain superfamily/Winged helix DNA-binding domain"/>
    <property type="match status" value="1"/>
</dbReference>
<organism evidence="8 9">
    <name type="scientific">Pedobacter paludis</name>
    <dbReference type="NCBI Taxonomy" id="2203212"/>
    <lineage>
        <taxon>Bacteria</taxon>
        <taxon>Pseudomonadati</taxon>
        <taxon>Bacteroidota</taxon>
        <taxon>Sphingobacteriia</taxon>
        <taxon>Sphingobacteriales</taxon>
        <taxon>Sphingobacteriaceae</taxon>
        <taxon>Pedobacter</taxon>
    </lineage>
</organism>
<dbReference type="Gene3D" id="1.10.1740.10">
    <property type="match status" value="1"/>
</dbReference>
<dbReference type="EMBL" id="QGNY01000002">
    <property type="protein sequence ID" value="PWS32524.1"/>
    <property type="molecule type" value="Genomic_DNA"/>
</dbReference>
<dbReference type="OrthoDB" id="9790423at2"/>
<dbReference type="Proteomes" id="UP000245391">
    <property type="component" value="Unassembled WGS sequence"/>
</dbReference>
<dbReference type="AlphaFoldDB" id="A0A317F086"/>
<dbReference type="NCBIfam" id="TIGR02937">
    <property type="entry name" value="sigma70-ECF"/>
    <property type="match status" value="1"/>
</dbReference>
<evidence type="ECO:0000256" key="1">
    <source>
        <dbReference type="ARBA" id="ARBA00010641"/>
    </source>
</evidence>
<evidence type="ECO:0000256" key="5">
    <source>
        <dbReference type="ARBA" id="ARBA00023163"/>
    </source>
</evidence>
<dbReference type="CDD" id="cd06171">
    <property type="entry name" value="Sigma70_r4"/>
    <property type="match status" value="1"/>
</dbReference>
<dbReference type="InterPro" id="IPR013325">
    <property type="entry name" value="RNA_pol_sigma_r2"/>
</dbReference>
<evidence type="ECO:0000259" key="7">
    <source>
        <dbReference type="Pfam" id="PF04545"/>
    </source>
</evidence>
<evidence type="ECO:0000256" key="3">
    <source>
        <dbReference type="ARBA" id="ARBA00023082"/>
    </source>
</evidence>
<dbReference type="PANTHER" id="PTHR43133">
    <property type="entry name" value="RNA POLYMERASE ECF-TYPE SIGMA FACTO"/>
    <property type="match status" value="1"/>
</dbReference>
<dbReference type="InterPro" id="IPR014284">
    <property type="entry name" value="RNA_pol_sigma-70_dom"/>
</dbReference>
<dbReference type="RefSeq" id="WP_109928697.1">
    <property type="nucleotide sequence ID" value="NZ_QGNY01000002.1"/>
</dbReference>
<dbReference type="InterPro" id="IPR007630">
    <property type="entry name" value="RNA_pol_sigma70_r4"/>
</dbReference>
<sequence length="194" mass="22046">MIAFILATPNLKLKNKPALPDETLLAEGLVSGSFDAFNQLYKMYAPSLLGIIHKIVQQQETAEDLLQDTFIKIRKYASSYDPAKSRIFTWISRIAKNTALDHLRLKINKDGAKNISLDVVSAELDTNYTNTFNPEVIGLKTLFSSLNCKQREIIDLIYYKGYTHEEVAEKLNMPVGTVKTRIRTSIQKLRMSFN</sequence>
<dbReference type="Pfam" id="PF04545">
    <property type="entry name" value="Sigma70_r4"/>
    <property type="match status" value="1"/>
</dbReference>
<comment type="similarity">
    <text evidence="1">Belongs to the sigma-70 factor family. ECF subfamily.</text>
</comment>
<evidence type="ECO:0000313" key="9">
    <source>
        <dbReference type="Proteomes" id="UP000245391"/>
    </source>
</evidence>
<keyword evidence="3" id="KW-0731">Sigma factor</keyword>
<dbReference type="SUPFAM" id="SSF88659">
    <property type="entry name" value="Sigma3 and sigma4 domains of RNA polymerase sigma factors"/>
    <property type="match status" value="1"/>
</dbReference>
<evidence type="ECO:0000313" key="8">
    <source>
        <dbReference type="EMBL" id="PWS32524.1"/>
    </source>
</evidence>
<gene>
    <name evidence="8" type="ORF">DF947_05440</name>
</gene>
<feature type="domain" description="RNA polymerase sigma-70 region 4" evidence="7">
    <location>
        <begin position="143"/>
        <end position="190"/>
    </location>
</feature>
<dbReference type="InterPro" id="IPR039425">
    <property type="entry name" value="RNA_pol_sigma-70-like"/>
</dbReference>
<protein>
    <submittedName>
        <fullName evidence="8">RNA polymerase subunit sigma</fullName>
    </submittedName>
</protein>
<reference evidence="9" key="1">
    <citation type="submission" date="2018-05" db="EMBL/GenBank/DDBJ databases">
        <title>Pedobacter paludis sp. nov., isolated from wetland soil.</title>
        <authorList>
            <person name="Zhang Y."/>
        </authorList>
    </citation>
    <scope>NUCLEOTIDE SEQUENCE [LARGE SCALE GENOMIC DNA]</scope>
    <source>
        <strain evidence="9">R-8</strain>
    </source>
</reference>
<dbReference type="InterPro" id="IPR036388">
    <property type="entry name" value="WH-like_DNA-bd_sf"/>
</dbReference>
<dbReference type="GO" id="GO:0016987">
    <property type="term" value="F:sigma factor activity"/>
    <property type="evidence" value="ECO:0007669"/>
    <property type="project" value="UniProtKB-KW"/>
</dbReference>
<keyword evidence="4" id="KW-0238">DNA-binding</keyword>
<name>A0A317F086_9SPHI</name>
<dbReference type="InterPro" id="IPR013324">
    <property type="entry name" value="RNA_pol_sigma_r3/r4-like"/>
</dbReference>
<proteinExistence type="inferred from homology"/>